<evidence type="ECO:0000259" key="1">
    <source>
        <dbReference type="Pfam" id="PF12804"/>
    </source>
</evidence>
<name>A0A645I366_9ZZZZ</name>
<dbReference type="CDD" id="cd04182">
    <property type="entry name" value="GT_2_like_f"/>
    <property type="match status" value="1"/>
</dbReference>
<gene>
    <name evidence="2" type="ORF">SDC9_193318</name>
</gene>
<reference evidence="2" key="1">
    <citation type="submission" date="2019-08" db="EMBL/GenBank/DDBJ databases">
        <authorList>
            <person name="Kucharzyk K."/>
            <person name="Murdoch R.W."/>
            <person name="Higgins S."/>
            <person name="Loffler F."/>
        </authorList>
    </citation>
    <scope>NUCLEOTIDE SEQUENCE</scope>
</reference>
<dbReference type="EMBL" id="VSSQ01105868">
    <property type="protein sequence ID" value="MPN45747.1"/>
    <property type="molecule type" value="Genomic_DNA"/>
</dbReference>
<dbReference type="InterPro" id="IPR029044">
    <property type="entry name" value="Nucleotide-diphossugar_trans"/>
</dbReference>
<dbReference type="GO" id="GO:0016779">
    <property type="term" value="F:nucleotidyltransferase activity"/>
    <property type="evidence" value="ECO:0007669"/>
    <property type="project" value="UniProtKB-ARBA"/>
</dbReference>
<dbReference type="PANTHER" id="PTHR43777">
    <property type="entry name" value="MOLYBDENUM COFACTOR CYTIDYLYLTRANSFERASE"/>
    <property type="match status" value="1"/>
</dbReference>
<dbReference type="Pfam" id="PF12804">
    <property type="entry name" value="NTP_transf_3"/>
    <property type="match status" value="1"/>
</dbReference>
<feature type="domain" description="MobA-like NTP transferase" evidence="1">
    <location>
        <begin position="1"/>
        <end position="143"/>
    </location>
</feature>
<proteinExistence type="predicted"/>
<dbReference type="SUPFAM" id="SSF53448">
    <property type="entry name" value="Nucleotide-diphospho-sugar transferases"/>
    <property type="match status" value="1"/>
</dbReference>
<dbReference type="Gene3D" id="3.90.550.10">
    <property type="entry name" value="Spore Coat Polysaccharide Biosynthesis Protein SpsA, Chain A"/>
    <property type="match status" value="1"/>
</dbReference>
<dbReference type="PANTHER" id="PTHR43777:SF1">
    <property type="entry name" value="MOLYBDENUM COFACTOR CYTIDYLYLTRANSFERASE"/>
    <property type="match status" value="1"/>
</dbReference>
<dbReference type="InterPro" id="IPR025877">
    <property type="entry name" value="MobA-like_NTP_Trfase"/>
</dbReference>
<dbReference type="AlphaFoldDB" id="A0A645I366"/>
<organism evidence="2">
    <name type="scientific">bioreactor metagenome</name>
    <dbReference type="NCBI Taxonomy" id="1076179"/>
    <lineage>
        <taxon>unclassified sequences</taxon>
        <taxon>metagenomes</taxon>
        <taxon>ecological metagenomes</taxon>
    </lineage>
</organism>
<comment type="caution">
    <text evidence="2">The sequence shown here is derived from an EMBL/GenBank/DDBJ whole genome shotgun (WGS) entry which is preliminary data.</text>
</comment>
<evidence type="ECO:0000313" key="2">
    <source>
        <dbReference type="EMBL" id="MPN45747.1"/>
    </source>
</evidence>
<sequence length="173" mass="19308">MLPFGETTVIETVIENMNGGGLSPIIAVFSREVADAVQERPEWLRIGINNAPERGQSSSLAIALDMLPDNEDFCIMLGDLPFVGSEEIKRLCECFSSIPPGKTVFTPCRNGVFGHPMFYRSLWKNRFRTAQGDAGGRNILMDHKDEISVSEAPDCHFRDLDTPDDYKNLVKKN</sequence>
<accession>A0A645I366</accession>
<protein>
    <recommendedName>
        <fullName evidence="1">MobA-like NTP transferase domain-containing protein</fullName>
    </recommendedName>
</protein>